<evidence type="ECO:0000313" key="4">
    <source>
        <dbReference type="Proteomes" id="UP001549920"/>
    </source>
</evidence>
<dbReference type="SUPFAM" id="SSF46911">
    <property type="entry name" value="Ribosomal protein S18"/>
    <property type="match status" value="1"/>
</dbReference>
<keyword evidence="4" id="KW-1185">Reference proteome</keyword>
<evidence type="ECO:0000313" key="3">
    <source>
        <dbReference type="EMBL" id="KAL0882937.1"/>
    </source>
</evidence>
<accession>A0ABR3I2A6</accession>
<evidence type="ECO:0008006" key="5">
    <source>
        <dbReference type="Google" id="ProtNLM"/>
    </source>
</evidence>
<protein>
    <recommendedName>
        <fullName evidence="5">Mitochondrial ribosomal protein S18A</fullName>
    </recommendedName>
</protein>
<keyword evidence="2" id="KW-0687">Ribonucleoprotein</keyword>
<sequence>MSVSKINMAALVRSSFGLFKNSILNTAIRSLSTSKPLNIKEIREHKEGTKLVVEAVSLPSPRKDLLVRADNIDLPSSNCEHESSVKEPCYMCALGLDVKHTDVLILSQFVRSDGCMLPRRITGLCRRQQKKIGKMVSMAQKAGLMINLTPAWCKKDPKKRKDYKKFNTYFDEKTIFWKRIPDQNDKWKR</sequence>
<keyword evidence="1" id="KW-0689">Ribosomal protein</keyword>
<dbReference type="InterPro" id="IPR001648">
    <property type="entry name" value="Ribosomal_bS18"/>
</dbReference>
<dbReference type="Gene3D" id="4.10.640.10">
    <property type="entry name" value="Ribosomal protein S18"/>
    <property type="match status" value="1"/>
</dbReference>
<reference evidence="3 4" key="1">
    <citation type="submission" date="2024-06" db="EMBL/GenBank/DDBJ databases">
        <title>A chromosome-level genome assembly of beet webworm, Loxostege sticticalis.</title>
        <authorList>
            <person name="Zhang Y."/>
        </authorList>
    </citation>
    <scope>NUCLEOTIDE SEQUENCE [LARGE SCALE GENOMIC DNA]</scope>
    <source>
        <strain evidence="3">AQ026</strain>
        <tissue evidence="3">Whole body</tissue>
    </source>
</reference>
<evidence type="ECO:0000256" key="1">
    <source>
        <dbReference type="ARBA" id="ARBA00022980"/>
    </source>
</evidence>
<dbReference type="EMBL" id="JBEUOH010000009">
    <property type="protein sequence ID" value="KAL0882937.1"/>
    <property type="molecule type" value="Genomic_DNA"/>
</dbReference>
<organism evidence="3 4">
    <name type="scientific">Loxostege sticticalis</name>
    <name type="common">Beet webworm moth</name>
    <dbReference type="NCBI Taxonomy" id="481309"/>
    <lineage>
        <taxon>Eukaryota</taxon>
        <taxon>Metazoa</taxon>
        <taxon>Ecdysozoa</taxon>
        <taxon>Arthropoda</taxon>
        <taxon>Hexapoda</taxon>
        <taxon>Insecta</taxon>
        <taxon>Pterygota</taxon>
        <taxon>Neoptera</taxon>
        <taxon>Endopterygota</taxon>
        <taxon>Lepidoptera</taxon>
        <taxon>Glossata</taxon>
        <taxon>Ditrysia</taxon>
        <taxon>Pyraloidea</taxon>
        <taxon>Crambidae</taxon>
        <taxon>Pyraustinae</taxon>
        <taxon>Loxostege</taxon>
    </lineage>
</organism>
<dbReference type="Pfam" id="PF01084">
    <property type="entry name" value="Ribosomal_S18"/>
    <property type="match status" value="1"/>
</dbReference>
<name>A0ABR3I2A6_LOXSC</name>
<dbReference type="PANTHER" id="PTHR13479:SF66">
    <property type="entry name" value="LARGE RIBOSOMAL SUBUNIT PROTEIN ML66"/>
    <property type="match status" value="1"/>
</dbReference>
<dbReference type="Proteomes" id="UP001549920">
    <property type="component" value="Unassembled WGS sequence"/>
</dbReference>
<gene>
    <name evidence="3" type="ORF">ABMA27_016437</name>
</gene>
<proteinExistence type="predicted"/>
<evidence type="ECO:0000256" key="2">
    <source>
        <dbReference type="ARBA" id="ARBA00023274"/>
    </source>
</evidence>
<dbReference type="InterPro" id="IPR036870">
    <property type="entry name" value="Ribosomal_bS18_sf"/>
</dbReference>
<comment type="caution">
    <text evidence="3">The sequence shown here is derived from an EMBL/GenBank/DDBJ whole genome shotgun (WGS) entry which is preliminary data.</text>
</comment>
<dbReference type="PANTHER" id="PTHR13479">
    <property type="entry name" value="30S RIBOSOMAL PROTEIN S18"/>
    <property type="match status" value="1"/>
</dbReference>